<comment type="caution">
    <text evidence="2">The sequence shown here is derived from an EMBL/GenBank/DDBJ whole genome shotgun (WGS) entry which is preliminary data.</text>
</comment>
<evidence type="ECO:0000313" key="3">
    <source>
        <dbReference type="Proteomes" id="UP001150924"/>
    </source>
</evidence>
<keyword evidence="3" id="KW-1185">Reference proteome</keyword>
<evidence type="ECO:0000313" key="2">
    <source>
        <dbReference type="EMBL" id="MCY1011140.1"/>
    </source>
</evidence>
<sequence>MATANDVSSCINPEYLSDPQPGPPIPLVDVSIDQITARVGRTTSQHELFDRLGVQLDENFRARQVAATLRLLKHAERLGVARLRA</sequence>
<dbReference type="RefSeq" id="WP_267778895.1">
    <property type="nucleotide sequence ID" value="NZ_JAPNKE010000002.1"/>
</dbReference>
<dbReference type="AlphaFoldDB" id="A0A9X3J1H7"/>
<name>A0A9X3J1H7_9BACT</name>
<feature type="region of interest" description="Disordered" evidence="1">
    <location>
        <begin position="1"/>
        <end position="23"/>
    </location>
</feature>
<gene>
    <name evidence="2" type="ORF">OV079_37395</name>
</gene>
<organism evidence="2 3">
    <name type="scientific">Nannocystis pusilla</name>
    <dbReference type="NCBI Taxonomy" id="889268"/>
    <lineage>
        <taxon>Bacteria</taxon>
        <taxon>Pseudomonadati</taxon>
        <taxon>Myxococcota</taxon>
        <taxon>Polyangia</taxon>
        <taxon>Nannocystales</taxon>
        <taxon>Nannocystaceae</taxon>
        <taxon>Nannocystis</taxon>
    </lineage>
</organism>
<dbReference type="EMBL" id="JAPNKE010000002">
    <property type="protein sequence ID" value="MCY1011140.1"/>
    <property type="molecule type" value="Genomic_DNA"/>
</dbReference>
<protein>
    <submittedName>
        <fullName evidence="2">Uncharacterized protein</fullName>
    </submittedName>
</protein>
<proteinExistence type="predicted"/>
<evidence type="ECO:0000256" key="1">
    <source>
        <dbReference type="SAM" id="MobiDB-lite"/>
    </source>
</evidence>
<reference evidence="2" key="1">
    <citation type="submission" date="2022-11" db="EMBL/GenBank/DDBJ databases">
        <title>Minimal conservation of predation-associated metabolite biosynthetic gene clusters underscores biosynthetic potential of Myxococcota including descriptions for ten novel species: Archangium lansinium sp. nov., Myxococcus landrumus sp. nov., Nannocystis bai.</title>
        <authorList>
            <person name="Ahearne A."/>
            <person name="Stevens C."/>
            <person name="Phillips K."/>
        </authorList>
    </citation>
    <scope>NUCLEOTIDE SEQUENCE</scope>
    <source>
        <strain evidence="2">Na p29</strain>
    </source>
</reference>
<dbReference type="Proteomes" id="UP001150924">
    <property type="component" value="Unassembled WGS sequence"/>
</dbReference>
<feature type="compositionally biased region" description="Polar residues" evidence="1">
    <location>
        <begin position="1"/>
        <end position="11"/>
    </location>
</feature>
<accession>A0A9X3J1H7</accession>